<evidence type="ECO:0000256" key="2">
    <source>
        <dbReference type="ARBA" id="ARBA00004370"/>
    </source>
</evidence>
<accession>A0A2S8F7X7</accession>
<dbReference type="CDD" id="cd16922">
    <property type="entry name" value="HATPase_EvgS-ArcB-TorS-like"/>
    <property type="match status" value="1"/>
</dbReference>
<protein>
    <recommendedName>
        <fullName evidence="3">histidine kinase</fullName>
        <ecNumber evidence="3">2.7.13.3</ecNumber>
    </recommendedName>
</protein>
<feature type="modified residue" description="4-aspartylphosphate" evidence="12">
    <location>
        <position position="639"/>
    </location>
</feature>
<dbReference type="PROSITE" id="PS50110">
    <property type="entry name" value="RESPONSE_REGULATORY"/>
    <property type="match status" value="1"/>
</dbReference>
<dbReference type="PROSITE" id="PS50109">
    <property type="entry name" value="HIS_KIN"/>
    <property type="match status" value="1"/>
</dbReference>
<dbReference type="PANTHER" id="PTHR45339">
    <property type="entry name" value="HYBRID SIGNAL TRANSDUCTION HISTIDINE KINASE J"/>
    <property type="match status" value="1"/>
</dbReference>
<keyword evidence="13" id="KW-0175">Coiled coil</keyword>
<evidence type="ECO:0000256" key="1">
    <source>
        <dbReference type="ARBA" id="ARBA00000085"/>
    </source>
</evidence>
<evidence type="ECO:0000256" key="9">
    <source>
        <dbReference type="ARBA" id="ARBA00023012"/>
    </source>
</evidence>
<evidence type="ECO:0000256" key="7">
    <source>
        <dbReference type="ARBA" id="ARBA00022777"/>
    </source>
</evidence>
<dbReference type="PRINTS" id="PR00344">
    <property type="entry name" value="BCTRLSENSOR"/>
</dbReference>
<comment type="caution">
    <text evidence="17">The sequence shown here is derived from an EMBL/GenBank/DDBJ whole genome shotgun (WGS) entry which is preliminary data.</text>
</comment>
<evidence type="ECO:0000256" key="11">
    <source>
        <dbReference type="ARBA" id="ARBA00023306"/>
    </source>
</evidence>
<keyword evidence="10 14" id="KW-0472">Membrane</keyword>
<evidence type="ECO:0000256" key="12">
    <source>
        <dbReference type="PROSITE-ProRule" id="PRU00169"/>
    </source>
</evidence>
<reference evidence="17 18" key="1">
    <citation type="submission" date="2018-02" db="EMBL/GenBank/DDBJ databases">
        <title>Comparative genomes isolates from brazilian mangrove.</title>
        <authorList>
            <person name="Araujo J.E."/>
            <person name="Taketani R.G."/>
            <person name="Silva M.C.P."/>
            <person name="Loureco M.V."/>
            <person name="Andreote F.D."/>
        </authorList>
    </citation>
    <scope>NUCLEOTIDE SEQUENCE [LARGE SCALE GENOMIC DNA]</scope>
    <source>
        <strain evidence="17 18">NAP PRIS-MGV</strain>
    </source>
</reference>
<evidence type="ECO:0000256" key="10">
    <source>
        <dbReference type="ARBA" id="ARBA00023136"/>
    </source>
</evidence>
<evidence type="ECO:0000256" key="4">
    <source>
        <dbReference type="ARBA" id="ARBA00022553"/>
    </source>
</evidence>
<dbReference type="InterPro" id="IPR003594">
    <property type="entry name" value="HATPase_dom"/>
</dbReference>
<keyword evidence="11" id="KW-0131">Cell cycle</keyword>
<dbReference type="PANTHER" id="PTHR45339:SF1">
    <property type="entry name" value="HYBRID SIGNAL TRANSDUCTION HISTIDINE KINASE J"/>
    <property type="match status" value="1"/>
</dbReference>
<dbReference type="InterPro" id="IPR004358">
    <property type="entry name" value="Sig_transdc_His_kin-like_C"/>
</dbReference>
<dbReference type="Pfam" id="PF02518">
    <property type="entry name" value="HATPase_c"/>
    <property type="match status" value="1"/>
</dbReference>
<name>A0A2S8F7X7_9BACT</name>
<dbReference type="InterPro" id="IPR005467">
    <property type="entry name" value="His_kinase_dom"/>
</dbReference>
<sequence>MANAFSLAASPILVPMKGIIWDGKPLKTTFAAERFRSITPNHLAVRCSLSSRRHLASRGLPMMALSENRPINDRARELLEEHRTAIYRRTDRMFAWLMIFQWLAGLAITLWVSPHTWAGQQKAIHPHIWAALFLGGLICSLPVILAWKAPGKAITRYTIAVGQALASSLLIHLMGGRTEAHFHVFGSLAFLAFYRDWTVLVTASLVVAADHFFRGLIWPESIYGVSVYGWQRSLEHIAWIVFEDIFLIYTALVSCREMTVIANRRAEMERMQIEVEREVTDRTREIELQRLVLEESHQRLQRQTDELRHAIEAAEGANRAKSAFLANMSHEIRTPLTAILGFADVLLETGDIGKAPVERVEAIDTIRRNGAHLVSLINDLLDLSKIEAGKFQVEHLPCSLHRLIADLGQLMQVRLEEKKLTFSTEYLGPLPEMIHTDPTRLRQILMNLMSNSIKFTPSGEIKAAISLVGRGNDRKVQIDITDTGIGISDQMREKLFQPFTQGDGSMSRRFGGTGLGLTISKHFAKLLGGDLVILHTSPQGTTFRLTIDPGPLQNVTLQEPDKFTEAPRQTPRKLAELKDALANLRILLVEDGPDNQRLISFLLKKAGATVEICENGQIGYEAASNASRRGLPFDVILMDMQMPIMDGYTAATKLREEGYTGPIIALTAHAMAEDRNRCVEAGCTDYTTKPVDREKLIDLIRFHASATSVS</sequence>
<dbReference type="Pfam" id="PF00072">
    <property type="entry name" value="Response_reg"/>
    <property type="match status" value="1"/>
</dbReference>
<gene>
    <name evidence="17" type="ORF">C5Y98_25365</name>
</gene>
<keyword evidence="6" id="KW-0547">Nucleotide-binding</keyword>
<dbReference type="GO" id="GO:0000155">
    <property type="term" value="F:phosphorelay sensor kinase activity"/>
    <property type="evidence" value="ECO:0007669"/>
    <property type="project" value="InterPro"/>
</dbReference>
<dbReference type="Gene3D" id="3.30.565.10">
    <property type="entry name" value="Histidine kinase-like ATPase, C-terminal domain"/>
    <property type="match status" value="1"/>
</dbReference>
<feature type="coiled-coil region" evidence="13">
    <location>
        <begin position="293"/>
        <end position="320"/>
    </location>
</feature>
<proteinExistence type="predicted"/>
<dbReference type="FunFam" id="3.30.565.10:FF:000010">
    <property type="entry name" value="Sensor histidine kinase RcsC"/>
    <property type="match status" value="1"/>
</dbReference>
<keyword evidence="4 12" id="KW-0597">Phosphoprotein</keyword>
<dbReference type="SUPFAM" id="SSF47384">
    <property type="entry name" value="Homodimeric domain of signal transducing histidine kinase"/>
    <property type="match status" value="1"/>
</dbReference>
<dbReference type="CDD" id="cd00082">
    <property type="entry name" value="HisKA"/>
    <property type="match status" value="1"/>
</dbReference>
<keyword evidence="14" id="KW-0812">Transmembrane</keyword>
<feature type="domain" description="Histidine kinase" evidence="15">
    <location>
        <begin position="327"/>
        <end position="551"/>
    </location>
</feature>
<evidence type="ECO:0000256" key="5">
    <source>
        <dbReference type="ARBA" id="ARBA00022679"/>
    </source>
</evidence>
<dbReference type="Pfam" id="PF00512">
    <property type="entry name" value="HisKA"/>
    <property type="match status" value="1"/>
</dbReference>
<evidence type="ECO:0000313" key="18">
    <source>
        <dbReference type="Proteomes" id="UP000239388"/>
    </source>
</evidence>
<dbReference type="InterPro" id="IPR011006">
    <property type="entry name" value="CheY-like_superfamily"/>
</dbReference>
<evidence type="ECO:0000259" key="16">
    <source>
        <dbReference type="PROSITE" id="PS50110"/>
    </source>
</evidence>
<dbReference type="Gene3D" id="3.40.50.2300">
    <property type="match status" value="1"/>
</dbReference>
<dbReference type="AlphaFoldDB" id="A0A2S8F7X7"/>
<feature type="transmembrane region" description="Helical" evidence="14">
    <location>
        <begin position="124"/>
        <end position="147"/>
    </location>
</feature>
<evidence type="ECO:0000256" key="3">
    <source>
        <dbReference type="ARBA" id="ARBA00012438"/>
    </source>
</evidence>
<dbReference type="SMART" id="SM00448">
    <property type="entry name" value="REC"/>
    <property type="match status" value="1"/>
</dbReference>
<dbReference type="InterPro" id="IPR036890">
    <property type="entry name" value="HATPase_C_sf"/>
</dbReference>
<dbReference type="FunFam" id="1.10.287.130:FF:000038">
    <property type="entry name" value="Sensory transduction histidine kinase"/>
    <property type="match status" value="1"/>
</dbReference>
<evidence type="ECO:0000256" key="6">
    <source>
        <dbReference type="ARBA" id="ARBA00022741"/>
    </source>
</evidence>
<dbReference type="Proteomes" id="UP000239388">
    <property type="component" value="Unassembled WGS sequence"/>
</dbReference>
<evidence type="ECO:0000313" key="17">
    <source>
        <dbReference type="EMBL" id="PQO28230.1"/>
    </source>
</evidence>
<keyword evidence="5" id="KW-0808">Transferase</keyword>
<dbReference type="CDD" id="cd17546">
    <property type="entry name" value="REC_hyHK_CKI1_RcsC-like"/>
    <property type="match status" value="1"/>
</dbReference>
<organism evidence="17 18">
    <name type="scientific">Blastopirellula marina</name>
    <dbReference type="NCBI Taxonomy" id="124"/>
    <lineage>
        <taxon>Bacteria</taxon>
        <taxon>Pseudomonadati</taxon>
        <taxon>Planctomycetota</taxon>
        <taxon>Planctomycetia</taxon>
        <taxon>Pirellulales</taxon>
        <taxon>Pirellulaceae</taxon>
        <taxon>Blastopirellula</taxon>
    </lineage>
</organism>
<dbReference type="EMBL" id="PUIB01000025">
    <property type="protein sequence ID" value="PQO28230.1"/>
    <property type="molecule type" value="Genomic_DNA"/>
</dbReference>
<dbReference type="SUPFAM" id="SSF55874">
    <property type="entry name" value="ATPase domain of HSP90 chaperone/DNA topoisomerase II/histidine kinase"/>
    <property type="match status" value="1"/>
</dbReference>
<dbReference type="Gene3D" id="1.10.287.130">
    <property type="match status" value="1"/>
</dbReference>
<dbReference type="InterPro" id="IPR003661">
    <property type="entry name" value="HisK_dim/P_dom"/>
</dbReference>
<dbReference type="EC" id="2.7.13.3" evidence="3"/>
<dbReference type="GO" id="GO:0005524">
    <property type="term" value="F:ATP binding"/>
    <property type="evidence" value="ECO:0007669"/>
    <property type="project" value="UniProtKB-KW"/>
</dbReference>
<keyword evidence="8" id="KW-0067">ATP-binding</keyword>
<dbReference type="SMART" id="SM00387">
    <property type="entry name" value="HATPase_c"/>
    <property type="match status" value="1"/>
</dbReference>
<feature type="domain" description="Response regulatory" evidence="16">
    <location>
        <begin position="585"/>
        <end position="704"/>
    </location>
</feature>
<feature type="transmembrane region" description="Helical" evidence="14">
    <location>
        <begin position="93"/>
        <end position="112"/>
    </location>
</feature>
<keyword evidence="14" id="KW-1133">Transmembrane helix</keyword>
<evidence type="ECO:0000256" key="13">
    <source>
        <dbReference type="SAM" id="Coils"/>
    </source>
</evidence>
<keyword evidence="7" id="KW-0418">Kinase</keyword>
<comment type="catalytic activity">
    <reaction evidence="1">
        <text>ATP + protein L-histidine = ADP + protein N-phospho-L-histidine.</text>
        <dbReference type="EC" id="2.7.13.3"/>
    </reaction>
</comment>
<evidence type="ECO:0000256" key="14">
    <source>
        <dbReference type="SAM" id="Phobius"/>
    </source>
</evidence>
<dbReference type="InterPro" id="IPR001789">
    <property type="entry name" value="Sig_transdc_resp-reg_receiver"/>
</dbReference>
<dbReference type="GO" id="GO:0016020">
    <property type="term" value="C:membrane"/>
    <property type="evidence" value="ECO:0007669"/>
    <property type="project" value="UniProtKB-SubCell"/>
</dbReference>
<evidence type="ECO:0000259" key="15">
    <source>
        <dbReference type="PROSITE" id="PS50109"/>
    </source>
</evidence>
<keyword evidence="9" id="KW-0902">Two-component regulatory system</keyword>
<evidence type="ECO:0000256" key="8">
    <source>
        <dbReference type="ARBA" id="ARBA00022840"/>
    </source>
</evidence>
<dbReference type="SMART" id="SM00388">
    <property type="entry name" value="HisKA"/>
    <property type="match status" value="1"/>
</dbReference>
<dbReference type="SUPFAM" id="SSF52172">
    <property type="entry name" value="CheY-like"/>
    <property type="match status" value="1"/>
</dbReference>
<comment type="subcellular location">
    <subcellularLocation>
        <location evidence="2">Membrane</location>
    </subcellularLocation>
</comment>
<dbReference type="InterPro" id="IPR036097">
    <property type="entry name" value="HisK_dim/P_sf"/>
</dbReference>